<dbReference type="CDD" id="cd00331">
    <property type="entry name" value="IGPS"/>
    <property type="match status" value="1"/>
</dbReference>
<dbReference type="PANTHER" id="PTHR22854">
    <property type="entry name" value="TRYPTOPHAN BIOSYNTHESIS PROTEIN"/>
    <property type="match status" value="1"/>
</dbReference>
<dbReference type="FunFam" id="3.20.20.70:FF:000024">
    <property type="entry name" value="Indole-3-glycerol phosphate synthase"/>
    <property type="match status" value="1"/>
</dbReference>
<dbReference type="InterPro" id="IPR001468">
    <property type="entry name" value="Indole-3-GlycerolPSynthase_CS"/>
</dbReference>
<evidence type="ECO:0000256" key="1">
    <source>
        <dbReference type="ARBA" id="ARBA00001633"/>
    </source>
</evidence>
<dbReference type="UniPathway" id="UPA00035">
    <property type="reaction ID" value="UER00043"/>
</dbReference>
<gene>
    <name evidence="9" type="primary">trpC</name>
    <name evidence="11" type="ORF">PROPJV5_0040</name>
</gene>
<dbReference type="PANTHER" id="PTHR22854:SF2">
    <property type="entry name" value="INDOLE-3-GLYCEROL-PHOSPHATE SYNTHASE"/>
    <property type="match status" value="1"/>
</dbReference>
<organism evidence="11 12">
    <name type="scientific">Propionibacterium ruminifibrarum</name>
    <dbReference type="NCBI Taxonomy" id="1962131"/>
    <lineage>
        <taxon>Bacteria</taxon>
        <taxon>Bacillati</taxon>
        <taxon>Actinomycetota</taxon>
        <taxon>Actinomycetes</taxon>
        <taxon>Propionibacteriales</taxon>
        <taxon>Propionibacteriaceae</taxon>
        <taxon>Propionibacterium</taxon>
    </lineage>
</organism>
<evidence type="ECO:0000256" key="3">
    <source>
        <dbReference type="ARBA" id="ARBA00008737"/>
    </source>
</evidence>
<evidence type="ECO:0000259" key="10">
    <source>
        <dbReference type="Pfam" id="PF00218"/>
    </source>
</evidence>
<dbReference type="NCBIfam" id="NF001377">
    <property type="entry name" value="PRK00278.2-4"/>
    <property type="match status" value="1"/>
</dbReference>
<evidence type="ECO:0000256" key="7">
    <source>
        <dbReference type="ARBA" id="ARBA00023141"/>
    </source>
</evidence>
<evidence type="ECO:0000256" key="6">
    <source>
        <dbReference type="ARBA" id="ARBA00022822"/>
    </source>
</evidence>
<dbReference type="NCBIfam" id="NF001369">
    <property type="entry name" value="PRK00278.1-1"/>
    <property type="match status" value="1"/>
</dbReference>
<dbReference type="Gene3D" id="3.20.20.70">
    <property type="entry name" value="Aldolase class I"/>
    <property type="match status" value="1"/>
</dbReference>
<keyword evidence="4 9" id="KW-0028">Amino-acid biosynthesis</keyword>
<dbReference type="GO" id="GO:0004640">
    <property type="term" value="F:phosphoribosylanthranilate isomerase activity"/>
    <property type="evidence" value="ECO:0007669"/>
    <property type="project" value="TreeGrafter"/>
</dbReference>
<keyword evidence="12" id="KW-1185">Reference proteome</keyword>
<dbReference type="Proteomes" id="UP000265962">
    <property type="component" value="Unassembled WGS sequence"/>
</dbReference>
<name>A0A375I1F5_9ACTN</name>
<sequence length="277" mass="29417">MSGTVLDEIIVGVRADMAARMIRTTPSQLEAAIEQRGPTIDPRPHLRSAESVRVIAEVKRSSPSKGALAEIPDPAAQARAYERGGAGAISVLTEQRRFGGRLADLVAVRTGVEVPVLRKDFVVDPYQVLEARAAGADLILLIVAALDDATLRELYDLATGLGLLPLVEVHTPDEARRAVDLGAELIGVNNRNLRTLDVDLAQFERLVGLIPDEAIRVCESGIGTVADVVRVHDAGADTVLVGEMLVRSGDPAAAVRAMMEATGRRPTGARDGDGESR</sequence>
<evidence type="ECO:0000256" key="5">
    <source>
        <dbReference type="ARBA" id="ARBA00022793"/>
    </source>
</evidence>
<dbReference type="InterPro" id="IPR045186">
    <property type="entry name" value="Indole-3-glycerol_P_synth"/>
</dbReference>
<accession>A0A375I1F5</accession>
<keyword evidence="6 9" id="KW-0822">Tryptophan biosynthesis</keyword>
<protein>
    <recommendedName>
        <fullName evidence="9">Indole-3-glycerol phosphate synthase</fullName>
        <shortName evidence="9">IGPS</shortName>
        <ecNumber evidence="9">4.1.1.48</ecNumber>
    </recommendedName>
</protein>
<evidence type="ECO:0000313" key="11">
    <source>
        <dbReference type="EMBL" id="SPF67032.1"/>
    </source>
</evidence>
<dbReference type="InterPro" id="IPR011060">
    <property type="entry name" value="RibuloseP-bd_barrel"/>
</dbReference>
<evidence type="ECO:0000256" key="8">
    <source>
        <dbReference type="ARBA" id="ARBA00023239"/>
    </source>
</evidence>
<keyword evidence="8 9" id="KW-0456">Lyase</keyword>
<evidence type="ECO:0000256" key="9">
    <source>
        <dbReference type="HAMAP-Rule" id="MF_00134"/>
    </source>
</evidence>
<dbReference type="AlphaFoldDB" id="A0A375I1F5"/>
<keyword evidence="7 9" id="KW-0057">Aromatic amino acid biosynthesis</keyword>
<evidence type="ECO:0000313" key="12">
    <source>
        <dbReference type="Proteomes" id="UP000265962"/>
    </source>
</evidence>
<proteinExistence type="inferred from homology"/>
<dbReference type="RefSeq" id="WP_119714344.1">
    <property type="nucleotide sequence ID" value="NZ_OMOH01000001.1"/>
</dbReference>
<comment type="pathway">
    <text evidence="2 9">Amino-acid biosynthesis; L-tryptophan biosynthesis; L-tryptophan from chorismate: step 4/5.</text>
</comment>
<keyword evidence="5 9" id="KW-0210">Decarboxylase</keyword>
<dbReference type="InterPro" id="IPR013798">
    <property type="entry name" value="Indole-3-glycerol_P_synth_dom"/>
</dbReference>
<dbReference type="GO" id="GO:0004425">
    <property type="term" value="F:indole-3-glycerol-phosphate synthase activity"/>
    <property type="evidence" value="ECO:0007669"/>
    <property type="project" value="UniProtKB-UniRule"/>
</dbReference>
<reference evidence="12" key="1">
    <citation type="submission" date="2018-02" db="EMBL/GenBank/DDBJ databases">
        <authorList>
            <person name="Hornung B."/>
        </authorList>
    </citation>
    <scope>NUCLEOTIDE SEQUENCE [LARGE SCALE GENOMIC DNA]</scope>
</reference>
<dbReference type="OrthoDB" id="9804217at2"/>
<dbReference type="GO" id="GO:0000162">
    <property type="term" value="P:L-tryptophan biosynthetic process"/>
    <property type="evidence" value="ECO:0007669"/>
    <property type="project" value="UniProtKB-UniRule"/>
</dbReference>
<feature type="domain" description="Indole-3-glycerol phosphate synthase" evidence="10">
    <location>
        <begin position="6"/>
        <end position="257"/>
    </location>
</feature>
<dbReference type="HAMAP" id="MF_00134_B">
    <property type="entry name" value="IGPS_B"/>
    <property type="match status" value="1"/>
</dbReference>
<evidence type="ECO:0000256" key="4">
    <source>
        <dbReference type="ARBA" id="ARBA00022605"/>
    </source>
</evidence>
<comment type="similarity">
    <text evidence="3 9">Belongs to the TrpC family.</text>
</comment>
<dbReference type="SUPFAM" id="SSF51366">
    <property type="entry name" value="Ribulose-phoshate binding barrel"/>
    <property type="match status" value="1"/>
</dbReference>
<dbReference type="EMBL" id="OMOH01000001">
    <property type="protein sequence ID" value="SPF67032.1"/>
    <property type="molecule type" value="Genomic_DNA"/>
</dbReference>
<dbReference type="Pfam" id="PF00218">
    <property type="entry name" value="IGPS"/>
    <property type="match status" value="1"/>
</dbReference>
<dbReference type="InterPro" id="IPR013785">
    <property type="entry name" value="Aldolase_TIM"/>
</dbReference>
<dbReference type="EC" id="4.1.1.48" evidence="9"/>
<comment type="catalytic activity">
    <reaction evidence="1 9">
        <text>1-(2-carboxyphenylamino)-1-deoxy-D-ribulose 5-phosphate + H(+) = (1S,2R)-1-C-(indol-3-yl)glycerol 3-phosphate + CO2 + H2O</text>
        <dbReference type="Rhea" id="RHEA:23476"/>
        <dbReference type="ChEBI" id="CHEBI:15377"/>
        <dbReference type="ChEBI" id="CHEBI:15378"/>
        <dbReference type="ChEBI" id="CHEBI:16526"/>
        <dbReference type="ChEBI" id="CHEBI:58613"/>
        <dbReference type="ChEBI" id="CHEBI:58866"/>
        <dbReference type="EC" id="4.1.1.48"/>
    </reaction>
</comment>
<evidence type="ECO:0000256" key="2">
    <source>
        <dbReference type="ARBA" id="ARBA00004696"/>
    </source>
</evidence>
<dbReference type="PROSITE" id="PS00614">
    <property type="entry name" value="IGPS"/>
    <property type="match status" value="1"/>
</dbReference>